<dbReference type="Gene3D" id="2.40.30.20">
    <property type="match status" value="2"/>
</dbReference>
<dbReference type="NCBIfam" id="NF006767">
    <property type="entry name" value="PRK09289.1"/>
    <property type="match status" value="1"/>
</dbReference>
<dbReference type="GO" id="GO:0009231">
    <property type="term" value="P:riboflavin biosynthetic process"/>
    <property type="evidence" value="ECO:0007669"/>
    <property type="project" value="UniProtKB-KW"/>
</dbReference>
<dbReference type="NCBIfam" id="TIGR00187">
    <property type="entry name" value="ribE"/>
    <property type="match status" value="1"/>
</dbReference>
<dbReference type="InterPro" id="IPR017938">
    <property type="entry name" value="Riboflavin_synthase-like_b-brl"/>
</dbReference>
<evidence type="ECO:0000256" key="11">
    <source>
        <dbReference type="PROSITE-ProRule" id="PRU00524"/>
    </source>
</evidence>
<feature type="repeat" description="Lumazine-binding" evidence="11">
    <location>
        <begin position="1"/>
        <end position="97"/>
    </location>
</feature>
<keyword evidence="14" id="KW-1185">Reference proteome</keyword>
<keyword evidence="8 13" id="KW-0808">Transferase</keyword>
<name>A0A4R0GED8_9ACTN</name>
<evidence type="ECO:0000256" key="8">
    <source>
        <dbReference type="ARBA" id="ARBA00022679"/>
    </source>
</evidence>
<organism evidence="13 14">
    <name type="scientific">Micromonospora zingiberis</name>
    <dbReference type="NCBI Taxonomy" id="2053011"/>
    <lineage>
        <taxon>Bacteria</taxon>
        <taxon>Bacillati</taxon>
        <taxon>Actinomycetota</taxon>
        <taxon>Actinomycetes</taxon>
        <taxon>Micromonosporales</taxon>
        <taxon>Micromonosporaceae</taxon>
        <taxon>Micromonospora</taxon>
    </lineage>
</organism>
<dbReference type="NCBIfam" id="NF009566">
    <property type="entry name" value="PRK13020.1"/>
    <property type="match status" value="1"/>
</dbReference>
<proteinExistence type="predicted"/>
<evidence type="ECO:0000256" key="1">
    <source>
        <dbReference type="ARBA" id="ARBA00000968"/>
    </source>
</evidence>
<dbReference type="OrthoDB" id="9788537at2"/>
<dbReference type="PANTHER" id="PTHR21098">
    <property type="entry name" value="RIBOFLAVIN SYNTHASE ALPHA CHAIN"/>
    <property type="match status" value="1"/>
</dbReference>
<dbReference type="FunFam" id="2.40.30.20:FF:000003">
    <property type="entry name" value="Riboflavin synthase, alpha subunit"/>
    <property type="match status" value="1"/>
</dbReference>
<evidence type="ECO:0000256" key="7">
    <source>
        <dbReference type="ARBA" id="ARBA00022619"/>
    </source>
</evidence>
<dbReference type="EC" id="2.5.1.9" evidence="5 10"/>
<evidence type="ECO:0000256" key="2">
    <source>
        <dbReference type="ARBA" id="ARBA00002803"/>
    </source>
</evidence>
<evidence type="ECO:0000313" key="13">
    <source>
        <dbReference type="EMBL" id="TCB95346.1"/>
    </source>
</evidence>
<feature type="repeat" description="Lumazine-binding" evidence="11">
    <location>
        <begin position="98"/>
        <end position="194"/>
    </location>
</feature>
<dbReference type="InterPro" id="IPR023366">
    <property type="entry name" value="ATP_synth_asu-like_sf"/>
</dbReference>
<dbReference type="SUPFAM" id="SSF63380">
    <property type="entry name" value="Riboflavin synthase domain-like"/>
    <property type="match status" value="2"/>
</dbReference>
<sequence length="205" mass="21435">MFTGIVEEQGEVVGVTPTAQDSARVAIRGPLVTSDARHGDSIAVNGVCLTVVEADGGVFTADVMGETLRRSALGTLRPGDRVNLERAAALGSRLGGHLVQGHVDGVGEVLSREPAQQWETVRFRLPAALSRYVVEKGSITVDGVSLTVAEVGGDWFAVGLIPTTLSLTTLGTRAVGDPVNLEIDVLAKYVERLLGARPDGEEVPA</sequence>
<dbReference type="PIRSF" id="PIRSF000498">
    <property type="entry name" value="Riboflavin_syn_A"/>
    <property type="match status" value="1"/>
</dbReference>
<dbReference type="GO" id="GO:0004746">
    <property type="term" value="F:riboflavin synthase activity"/>
    <property type="evidence" value="ECO:0007669"/>
    <property type="project" value="UniProtKB-UniRule"/>
</dbReference>
<comment type="catalytic activity">
    <reaction evidence="1">
        <text>2 6,7-dimethyl-8-(1-D-ribityl)lumazine + H(+) = 5-amino-6-(D-ribitylamino)uracil + riboflavin</text>
        <dbReference type="Rhea" id="RHEA:20772"/>
        <dbReference type="ChEBI" id="CHEBI:15378"/>
        <dbReference type="ChEBI" id="CHEBI:15934"/>
        <dbReference type="ChEBI" id="CHEBI:57986"/>
        <dbReference type="ChEBI" id="CHEBI:58201"/>
        <dbReference type="EC" id="2.5.1.9"/>
    </reaction>
</comment>
<gene>
    <name evidence="13" type="ORF">E0H26_20605</name>
</gene>
<dbReference type="CDD" id="cd00402">
    <property type="entry name" value="Riboflavin_synthase_like"/>
    <property type="match status" value="1"/>
</dbReference>
<feature type="domain" description="Lumazine-binding" evidence="12">
    <location>
        <begin position="98"/>
        <end position="194"/>
    </location>
</feature>
<dbReference type="FunFam" id="2.40.30.20:FF:000004">
    <property type="entry name" value="Riboflavin synthase, alpha subunit"/>
    <property type="match status" value="1"/>
</dbReference>
<dbReference type="InterPro" id="IPR026017">
    <property type="entry name" value="Lumazine-bd_dom"/>
</dbReference>
<dbReference type="PANTHER" id="PTHR21098:SF12">
    <property type="entry name" value="RIBOFLAVIN SYNTHASE"/>
    <property type="match status" value="1"/>
</dbReference>
<dbReference type="RefSeq" id="WP_131306179.1">
    <property type="nucleotide sequence ID" value="NZ_SJJR01000015.1"/>
</dbReference>
<evidence type="ECO:0000256" key="3">
    <source>
        <dbReference type="ARBA" id="ARBA00004887"/>
    </source>
</evidence>
<comment type="function">
    <text evidence="2">Catalyzes the dismutation of two molecules of 6,7-dimethyl-8-ribityllumazine, resulting in the formation of riboflavin and 5-amino-6-(D-ribitylamino)uracil.</text>
</comment>
<dbReference type="EMBL" id="SJJR01000015">
    <property type="protein sequence ID" value="TCB95346.1"/>
    <property type="molecule type" value="Genomic_DNA"/>
</dbReference>
<comment type="caution">
    <text evidence="13">The sequence shown here is derived from an EMBL/GenBank/DDBJ whole genome shotgun (WGS) entry which is preliminary data.</text>
</comment>
<dbReference type="AlphaFoldDB" id="A0A4R0GED8"/>
<evidence type="ECO:0000259" key="12">
    <source>
        <dbReference type="PROSITE" id="PS51177"/>
    </source>
</evidence>
<evidence type="ECO:0000256" key="5">
    <source>
        <dbReference type="ARBA" id="ARBA00012827"/>
    </source>
</evidence>
<evidence type="ECO:0000256" key="4">
    <source>
        <dbReference type="ARBA" id="ARBA00011233"/>
    </source>
</evidence>
<protein>
    <recommendedName>
        <fullName evidence="6 10">Riboflavin synthase</fullName>
        <ecNumber evidence="5 10">2.5.1.9</ecNumber>
    </recommendedName>
</protein>
<reference evidence="13 14" key="1">
    <citation type="submission" date="2019-02" db="EMBL/GenBank/DDBJ databases">
        <title>Jishengella sp. nov., isolated from a root of Zingiber montanum.</title>
        <authorList>
            <person name="Kuncharoen N."/>
            <person name="Kudo T."/>
            <person name="Masahiro Y."/>
            <person name="Ohkuma M."/>
            <person name="Tanasupawat S."/>
        </authorList>
    </citation>
    <scope>NUCLEOTIDE SEQUENCE [LARGE SCALE GENOMIC DNA]</scope>
    <source>
        <strain evidence="13 14">PLAI 1-1</strain>
    </source>
</reference>
<feature type="domain" description="Lumazine-binding" evidence="12">
    <location>
        <begin position="1"/>
        <end position="97"/>
    </location>
</feature>
<dbReference type="InterPro" id="IPR001783">
    <property type="entry name" value="Lumazine-bd"/>
</dbReference>
<evidence type="ECO:0000256" key="9">
    <source>
        <dbReference type="ARBA" id="ARBA00022737"/>
    </source>
</evidence>
<dbReference type="Proteomes" id="UP000292274">
    <property type="component" value="Unassembled WGS sequence"/>
</dbReference>
<comment type="pathway">
    <text evidence="3">Cofactor biosynthesis; riboflavin biosynthesis; riboflavin from 2-hydroxy-3-oxobutyl phosphate and 5-amino-6-(D-ribitylamino)uracil: step 2/2.</text>
</comment>
<keyword evidence="9" id="KW-0677">Repeat</keyword>
<keyword evidence="7" id="KW-0686">Riboflavin biosynthesis</keyword>
<evidence type="ECO:0000256" key="6">
    <source>
        <dbReference type="ARBA" id="ARBA00013950"/>
    </source>
</evidence>
<dbReference type="Pfam" id="PF00677">
    <property type="entry name" value="Lum_binding"/>
    <property type="match status" value="2"/>
</dbReference>
<comment type="subunit">
    <text evidence="4">Homotrimer.</text>
</comment>
<evidence type="ECO:0000313" key="14">
    <source>
        <dbReference type="Proteomes" id="UP000292274"/>
    </source>
</evidence>
<dbReference type="PROSITE" id="PS51177">
    <property type="entry name" value="LUMAZINE_BIND"/>
    <property type="match status" value="2"/>
</dbReference>
<accession>A0A4R0GED8</accession>
<evidence type="ECO:0000256" key="10">
    <source>
        <dbReference type="NCBIfam" id="TIGR00187"/>
    </source>
</evidence>